<organism evidence="3 4">
    <name type="scientific">Comamonas terrigena</name>
    <dbReference type="NCBI Taxonomy" id="32013"/>
    <lineage>
        <taxon>Bacteria</taxon>
        <taxon>Pseudomonadati</taxon>
        <taxon>Pseudomonadota</taxon>
        <taxon>Betaproteobacteria</taxon>
        <taxon>Burkholderiales</taxon>
        <taxon>Comamonadaceae</taxon>
        <taxon>Comamonas</taxon>
    </lineage>
</organism>
<dbReference type="InterPro" id="IPR000835">
    <property type="entry name" value="HTH_MarR-typ"/>
</dbReference>
<dbReference type="STRING" id="1219032.GCA_001515545_00296"/>
<dbReference type="Proteomes" id="UP000220246">
    <property type="component" value="Unassembled WGS sequence"/>
</dbReference>
<dbReference type="InterPro" id="IPR011991">
    <property type="entry name" value="ArsR-like_HTH"/>
</dbReference>
<feature type="compositionally biased region" description="Low complexity" evidence="1">
    <location>
        <begin position="7"/>
        <end position="24"/>
    </location>
</feature>
<dbReference type="GO" id="GO:0003700">
    <property type="term" value="F:DNA-binding transcription factor activity"/>
    <property type="evidence" value="ECO:0007669"/>
    <property type="project" value="InterPro"/>
</dbReference>
<evidence type="ECO:0000313" key="3">
    <source>
        <dbReference type="EMBL" id="PEH91108.1"/>
    </source>
</evidence>
<protein>
    <submittedName>
        <fullName evidence="3">MarR family transcriptional regulator</fullName>
    </submittedName>
</protein>
<dbReference type="OrthoDB" id="8795430at2"/>
<dbReference type="RefSeq" id="WP_066533334.1">
    <property type="nucleotide sequence ID" value="NZ_PDEA01000001.1"/>
</dbReference>
<evidence type="ECO:0000313" key="4">
    <source>
        <dbReference type="Proteomes" id="UP000220246"/>
    </source>
</evidence>
<dbReference type="PANTHER" id="PTHR33164">
    <property type="entry name" value="TRANSCRIPTIONAL REGULATOR, MARR FAMILY"/>
    <property type="match status" value="1"/>
</dbReference>
<feature type="region of interest" description="Disordered" evidence="1">
    <location>
        <begin position="1"/>
        <end position="24"/>
    </location>
</feature>
<proteinExistence type="predicted"/>
<dbReference type="GO" id="GO:0006950">
    <property type="term" value="P:response to stress"/>
    <property type="evidence" value="ECO:0007669"/>
    <property type="project" value="TreeGrafter"/>
</dbReference>
<gene>
    <name evidence="3" type="ORF">CRM82_14695</name>
</gene>
<dbReference type="PROSITE" id="PS50995">
    <property type="entry name" value="HTH_MARR_2"/>
    <property type="match status" value="1"/>
</dbReference>
<dbReference type="InterPro" id="IPR036390">
    <property type="entry name" value="WH_DNA-bd_sf"/>
</dbReference>
<dbReference type="SMART" id="SM00347">
    <property type="entry name" value="HTH_MARR"/>
    <property type="match status" value="1"/>
</dbReference>
<accession>A0A2A7V0S0</accession>
<dbReference type="AlphaFoldDB" id="A0A2A7V0S0"/>
<evidence type="ECO:0000259" key="2">
    <source>
        <dbReference type="PROSITE" id="PS50995"/>
    </source>
</evidence>
<dbReference type="InterPro" id="IPR036388">
    <property type="entry name" value="WH-like_DNA-bd_sf"/>
</dbReference>
<dbReference type="EMBL" id="PDEA01000001">
    <property type="protein sequence ID" value="PEH91108.1"/>
    <property type="molecule type" value="Genomic_DNA"/>
</dbReference>
<dbReference type="SUPFAM" id="SSF46785">
    <property type="entry name" value="Winged helix' DNA-binding domain"/>
    <property type="match status" value="1"/>
</dbReference>
<evidence type="ECO:0000256" key="1">
    <source>
        <dbReference type="SAM" id="MobiDB-lite"/>
    </source>
</evidence>
<comment type="caution">
    <text evidence="3">The sequence shown here is derived from an EMBL/GenBank/DDBJ whole genome shotgun (WGS) entry which is preliminary data.</text>
</comment>
<dbReference type="InterPro" id="IPR039422">
    <property type="entry name" value="MarR/SlyA-like"/>
</dbReference>
<dbReference type="Pfam" id="PF12802">
    <property type="entry name" value="MarR_2"/>
    <property type="match status" value="1"/>
</dbReference>
<name>A0A2A7V0S0_COMTR</name>
<dbReference type="CDD" id="cd00090">
    <property type="entry name" value="HTH_ARSR"/>
    <property type="match status" value="1"/>
</dbReference>
<dbReference type="PANTHER" id="PTHR33164:SF105">
    <property type="entry name" value="TRANSCRIPTIONAL REPRESSOR PROTEIN-RELATED"/>
    <property type="match status" value="1"/>
</dbReference>
<reference evidence="4" key="1">
    <citation type="submission" date="2017-09" db="EMBL/GenBank/DDBJ databases">
        <title>FDA dAtabase for Regulatory Grade micrObial Sequences (FDA-ARGOS): Supporting development and validation of Infectious Disease Dx tests.</title>
        <authorList>
            <person name="Minogue T."/>
            <person name="Wolcott M."/>
            <person name="Wasieloski L."/>
            <person name="Aguilar W."/>
            <person name="Moore D."/>
            <person name="Tallon L."/>
            <person name="Sadzewicz L."/>
            <person name="Ott S."/>
            <person name="Zhao X."/>
            <person name="Nagaraj S."/>
            <person name="Vavikolanu K."/>
            <person name="Aluvathingal J."/>
            <person name="Nadendla S."/>
            <person name="Sichtig H."/>
        </authorList>
    </citation>
    <scope>NUCLEOTIDE SEQUENCE [LARGE SCALE GENOMIC DNA]</scope>
    <source>
        <strain evidence="4">FDAARGOS_394</strain>
    </source>
</reference>
<feature type="domain" description="HTH marR-type" evidence="2">
    <location>
        <begin position="28"/>
        <end position="158"/>
    </location>
</feature>
<dbReference type="GeneID" id="80801871"/>
<sequence>MPPPSSASPLAATPAPSSAPTASPARCTSFMARSLSRKISQFYDDMLAPSGLRGTQFNLLGQARRAKDGPLTVSRLAELLNTDRTTLTRNLQTLQAQGLIEVVAGVDARSRCVRVTEAGEQAHRLGAQYWRQAQQQVRALCGEDTIAQLEQVVDHMLGQLQAATPVVGTPAAADAAQEAP</sequence>
<dbReference type="Gene3D" id="1.10.10.10">
    <property type="entry name" value="Winged helix-like DNA-binding domain superfamily/Winged helix DNA-binding domain"/>
    <property type="match status" value="1"/>
</dbReference>
<keyword evidence="4" id="KW-1185">Reference proteome</keyword>